<name>A0ABY7CRB3_9BASI</name>
<evidence type="ECO:0000256" key="1">
    <source>
        <dbReference type="SAM" id="MobiDB-lite"/>
    </source>
</evidence>
<evidence type="ECO:0000313" key="2">
    <source>
        <dbReference type="EMBL" id="WAQ87225.1"/>
    </source>
</evidence>
<dbReference type="EMBL" id="CP110428">
    <property type="protein sequence ID" value="WAQ87225.1"/>
    <property type="molecule type" value="Genomic_DNA"/>
</dbReference>
<evidence type="ECO:0000313" key="3">
    <source>
        <dbReference type="Proteomes" id="UP001164743"/>
    </source>
</evidence>
<protein>
    <submittedName>
        <fullName evidence="2">Uncharacterized protein</fullName>
    </submittedName>
</protein>
<proteinExistence type="predicted"/>
<dbReference type="GeneID" id="77812420"/>
<gene>
    <name evidence="2" type="ORF">PtA15_8A126</name>
</gene>
<reference evidence="2" key="1">
    <citation type="submission" date="2022-10" db="EMBL/GenBank/DDBJ databases">
        <title>Puccinia triticina Genome sequencing and assembly.</title>
        <authorList>
            <person name="Li C."/>
        </authorList>
    </citation>
    <scope>NUCLEOTIDE SEQUENCE</scope>
    <source>
        <strain evidence="2">Pt15</strain>
    </source>
</reference>
<feature type="region of interest" description="Disordered" evidence="1">
    <location>
        <begin position="1"/>
        <end position="23"/>
    </location>
</feature>
<dbReference type="RefSeq" id="XP_053022780.1">
    <property type="nucleotide sequence ID" value="XM_053171525.1"/>
</dbReference>
<keyword evidence="3" id="KW-1185">Reference proteome</keyword>
<sequence>MSYRVDYLPPPQPATIQINSDPCDSDIEVIKSSHLPKPESSKRRNSGVFSPYELNFSKRFRPGQQEYAPFSTAHPTFATGGSSAPDPVQNNINHGAIEPIASAVQLTPKGIIAAELNSGMSALKRITDVLKRKKDRKGMAKLSSPRLMNRFQEVCFALLRMVEDRIPGISHTVAPMFRGVDDTSSMNGAEAAVLVGEMVEVGWGAFKRMDDLLKVVKNSKMFVSKSDVLSMGLFKERLFEIVGVMEEATILAPRVQL</sequence>
<organism evidence="2 3">
    <name type="scientific">Puccinia triticina</name>
    <dbReference type="NCBI Taxonomy" id="208348"/>
    <lineage>
        <taxon>Eukaryota</taxon>
        <taxon>Fungi</taxon>
        <taxon>Dikarya</taxon>
        <taxon>Basidiomycota</taxon>
        <taxon>Pucciniomycotina</taxon>
        <taxon>Pucciniomycetes</taxon>
        <taxon>Pucciniales</taxon>
        <taxon>Pucciniaceae</taxon>
        <taxon>Puccinia</taxon>
    </lineage>
</organism>
<accession>A0ABY7CRB3</accession>
<dbReference type="Proteomes" id="UP001164743">
    <property type="component" value="Chromosome 8A"/>
</dbReference>